<organism evidence="9 10">
    <name type="scientific">Caldimonas thermodepolymerans</name>
    <dbReference type="NCBI Taxonomy" id="215580"/>
    <lineage>
        <taxon>Bacteria</taxon>
        <taxon>Pseudomonadati</taxon>
        <taxon>Pseudomonadota</taxon>
        <taxon>Betaproteobacteria</taxon>
        <taxon>Burkholderiales</taxon>
        <taxon>Sphaerotilaceae</taxon>
        <taxon>Caldimonas</taxon>
    </lineage>
</organism>
<proteinExistence type="predicted"/>
<feature type="transmembrane region" description="Helical" evidence="7">
    <location>
        <begin position="187"/>
        <end position="205"/>
    </location>
</feature>
<dbReference type="InterPro" id="IPR020846">
    <property type="entry name" value="MFS_dom"/>
</dbReference>
<feature type="transmembrane region" description="Helical" evidence="7">
    <location>
        <begin position="123"/>
        <end position="146"/>
    </location>
</feature>
<feature type="domain" description="Major facilitator superfamily (MFS) profile" evidence="8">
    <location>
        <begin position="29"/>
        <end position="416"/>
    </location>
</feature>
<feature type="transmembrane region" description="Helical" evidence="7">
    <location>
        <begin position="332"/>
        <end position="353"/>
    </location>
</feature>
<dbReference type="PROSITE" id="PS50850">
    <property type="entry name" value="MFS"/>
    <property type="match status" value="1"/>
</dbReference>
<feature type="transmembrane region" description="Helical" evidence="7">
    <location>
        <begin position="365"/>
        <end position="384"/>
    </location>
</feature>
<dbReference type="Pfam" id="PF05977">
    <property type="entry name" value="MFS_3"/>
    <property type="match status" value="1"/>
</dbReference>
<dbReference type="GO" id="GO:0022857">
    <property type="term" value="F:transmembrane transporter activity"/>
    <property type="evidence" value="ECO:0007669"/>
    <property type="project" value="InterPro"/>
</dbReference>
<accession>A0AA46HX22</accession>
<keyword evidence="2" id="KW-0813">Transport</keyword>
<evidence type="ECO:0000256" key="2">
    <source>
        <dbReference type="ARBA" id="ARBA00022448"/>
    </source>
</evidence>
<feature type="transmembrane region" description="Helical" evidence="7">
    <location>
        <begin position="241"/>
        <end position="263"/>
    </location>
</feature>
<keyword evidence="6 7" id="KW-0472">Membrane</keyword>
<feature type="transmembrane region" description="Helical" evidence="7">
    <location>
        <begin position="34"/>
        <end position="55"/>
    </location>
</feature>
<evidence type="ECO:0000256" key="5">
    <source>
        <dbReference type="ARBA" id="ARBA00022989"/>
    </source>
</evidence>
<dbReference type="PANTHER" id="PTHR23513">
    <property type="entry name" value="INTEGRAL MEMBRANE EFFLUX PROTEIN-RELATED"/>
    <property type="match status" value="1"/>
</dbReference>
<dbReference type="GO" id="GO:0005886">
    <property type="term" value="C:plasma membrane"/>
    <property type="evidence" value="ECO:0007669"/>
    <property type="project" value="UniProtKB-SubCell"/>
</dbReference>
<dbReference type="InterPro" id="IPR036259">
    <property type="entry name" value="MFS_trans_sf"/>
</dbReference>
<dbReference type="Proteomes" id="UP000294772">
    <property type="component" value="Unassembled WGS sequence"/>
</dbReference>
<feature type="transmembrane region" description="Helical" evidence="7">
    <location>
        <begin position="269"/>
        <end position="292"/>
    </location>
</feature>
<evidence type="ECO:0000256" key="1">
    <source>
        <dbReference type="ARBA" id="ARBA00004651"/>
    </source>
</evidence>
<dbReference type="CDD" id="cd06173">
    <property type="entry name" value="MFS_MefA_like"/>
    <property type="match status" value="1"/>
</dbReference>
<dbReference type="SUPFAM" id="SSF54909">
    <property type="entry name" value="Dimeric alpha+beta barrel"/>
    <property type="match status" value="1"/>
</dbReference>
<evidence type="ECO:0000256" key="3">
    <source>
        <dbReference type="ARBA" id="ARBA00022475"/>
    </source>
</evidence>
<feature type="transmembrane region" description="Helical" evidence="7">
    <location>
        <begin position="304"/>
        <end position="326"/>
    </location>
</feature>
<reference evidence="9 10" key="1">
    <citation type="submission" date="2019-03" db="EMBL/GenBank/DDBJ databases">
        <title>Genomic Encyclopedia of Type Strains, Phase IV (KMG-IV): sequencing the most valuable type-strain genomes for metagenomic binning, comparative biology and taxonomic classification.</title>
        <authorList>
            <person name="Goeker M."/>
        </authorList>
    </citation>
    <scope>NUCLEOTIDE SEQUENCE [LARGE SCALE GENOMIC DNA]</scope>
    <source>
        <strain evidence="9 10">DSM 15264</strain>
    </source>
</reference>
<dbReference type="SUPFAM" id="SSF103473">
    <property type="entry name" value="MFS general substrate transporter"/>
    <property type="match status" value="1"/>
</dbReference>
<comment type="subcellular location">
    <subcellularLocation>
        <location evidence="1">Cell membrane</location>
        <topology evidence="1">Multi-pass membrane protein</topology>
    </subcellularLocation>
</comment>
<gene>
    <name evidence="9" type="ORF">EV676_10142</name>
</gene>
<evidence type="ECO:0000256" key="7">
    <source>
        <dbReference type="SAM" id="Phobius"/>
    </source>
</evidence>
<name>A0AA46HX22_9BURK</name>
<feature type="transmembrane region" description="Helical" evidence="7">
    <location>
        <begin position="95"/>
        <end position="117"/>
    </location>
</feature>
<keyword evidence="4 7" id="KW-0812">Transmembrane</keyword>
<dbReference type="PANTHER" id="PTHR23513:SF11">
    <property type="entry name" value="STAPHYLOFERRIN A TRANSPORTER"/>
    <property type="match status" value="1"/>
</dbReference>
<feature type="transmembrane region" description="Helical" evidence="7">
    <location>
        <begin position="390"/>
        <end position="408"/>
    </location>
</feature>
<keyword evidence="5 7" id="KW-1133">Transmembrane helix</keyword>
<dbReference type="Gene3D" id="1.20.1250.20">
    <property type="entry name" value="MFS general substrate transporter like domains"/>
    <property type="match status" value="1"/>
</dbReference>
<evidence type="ECO:0000256" key="6">
    <source>
        <dbReference type="ARBA" id="ARBA00023136"/>
    </source>
</evidence>
<evidence type="ECO:0000313" key="9">
    <source>
        <dbReference type="EMBL" id="TCP09469.1"/>
    </source>
</evidence>
<evidence type="ECO:0000313" key="10">
    <source>
        <dbReference type="Proteomes" id="UP000294772"/>
    </source>
</evidence>
<dbReference type="EMBL" id="SLXF01000001">
    <property type="protein sequence ID" value="TCP09469.1"/>
    <property type="molecule type" value="Genomic_DNA"/>
</dbReference>
<evidence type="ECO:0000259" key="8">
    <source>
        <dbReference type="PROSITE" id="PS50850"/>
    </source>
</evidence>
<protein>
    <submittedName>
        <fullName evidence="9">MFS family arabinose efflux permease</fullName>
    </submittedName>
</protein>
<dbReference type="InterPro" id="IPR011008">
    <property type="entry name" value="Dimeric_a/b-barrel"/>
</dbReference>
<feature type="transmembrane region" description="Helical" evidence="7">
    <location>
        <begin position="61"/>
        <end position="83"/>
    </location>
</feature>
<dbReference type="InterPro" id="IPR010290">
    <property type="entry name" value="TM_effector"/>
</dbReference>
<evidence type="ECO:0000256" key="4">
    <source>
        <dbReference type="ARBA" id="ARBA00022692"/>
    </source>
</evidence>
<comment type="caution">
    <text evidence="9">The sequence shown here is derived from an EMBL/GenBank/DDBJ whole genome shotgun (WGS) entry which is preliminary data.</text>
</comment>
<keyword evidence="3" id="KW-1003">Cell membrane</keyword>
<dbReference type="AlphaFoldDB" id="A0AA46HX22"/>
<sequence>MANPSPSTPPVGKSSKLGDTALAPLRLPVFRMLWGAWLTANICMWMNDVAAAWLMTSLTTSAVMVALVQSASTLPVFLLGLPSGALADILDRRRYFIVTQFWVAAVALVTCVVLLSGAMTAPLLLALTFANGIGLAMRWPVFAAVVPELVPRPQLPAALALNGVAMNASRIIGPLVAGAVIAGAGSAYVFVLNAVMSVLAGFAIMRWKREQKPSALPGERFVGAMRVGLQHVWQSNPMRTVLLRVAVFFLQSTGLLALLPLIARGLPDGGAGTFTLLLASLGGGSIAAALALPRLRRYANRDQLLNRGTLVVAAASVVVAFAPNVWVAMPAMVIAGMAWISAANSLVVSAQLALPNWVRARGMSIYQMALMGGSAFGAALWGQVSSLTDVRTGLLASAAFGVVVLGWIRRYRLETQAEEDFTPSPRPLPPEMHVPVDPDAGPVLITVEYRIDPAQAEAFLEVMEETRRARLRQGALSWELFRDTVDPSRYIEYLVDESWVEHLRRFDRYTAADEALREKRLRFHIGDEPPVVRRCIAQPTRR</sequence>